<keyword evidence="2" id="KW-0378">Hydrolase</keyword>
<reference evidence="2 3" key="1">
    <citation type="submission" date="2017-08" db="EMBL/GenBank/DDBJ databases">
        <authorList>
            <person name="Spangler E.H."/>
            <person name="Amajor V.O."/>
            <person name="Gomez X.D."/>
            <person name="Bhuiyan S."/>
            <person name="Layton S.R."/>
            <person name="Kim T."/>
            <person name="Hughes L.E."/>
            <person name="Garlena R.A."/>
            <person name="Russell D.A."/>
            <person name="Pope W.H."/>
            <person name="Jacobs-Sera D."/>
            <person name="Hendrix R.W."/>
            <person name="Hatfull G.F."/>
        </authorList>
    </citation>
    <scope>NUCLEOTIDE SEQUENCE [LARGE SCALE GENOMIC DNA]</scope>
</reference>
<dbReference type="EMBL" id="MF766044">
    <property type="protein sequence ID" value="ATI18657.1"/>
    <property type="molecule type" value="Genomic_DNA"/>
</dbReference>
<keyword evidence="2" id="KW-0347">Helicase</keyword>
<evidence type="ECO:0000313" key="3">
    <source>
        <dbReference type="Proteomes" id="UP000228562"/>
    </source>
</evidence>
<name>A0A291LH23_9CAUD</name>
<organism evidence="2 3">
    <name type="scientific">Streptomyces phage Amethyst</name>
    <dbReference type="NCBI Taxonomy" id="2041205"/>
    <lineage>
        <taxon>Viruses</taxon>
        <taxon>Duplodnaviria</taxon>
        <taxon>Heunggongvirae</taxon>
        <taxon>Uroviricota</taxon>
        <taxon>Caudoviricetes</taxon>
        <taxon>Arquatrovirinae</taxon>
        <taxon>Omarvirus</taxon>
        <taxon>Omarvirus amethyst</taxon>
    </lineage>
</organism>
<evidence type="ECO:0000313" key="2">
    <source>
        <dbReference type="EMBL" id="ATI18657.1"/>
    </source>
</evidence>
<dbReference type="Gene3D" id="3.40.50.300">
    <property type="entry name" value="P-loop containing nucleotide triphosphate hydrolases"/>
    <property type="match status" value="1"/>
</dbReference>
<dbReference type="InterPro" id="IPR027417">
    <property type="entry name" value="P-loop_NTPase"/>
</dbReference>
<accession>A0A291LH23</accession>
<sequence>MLTPGRSLALHAASGRELPRVEAFDDLYAMGVRPRHGEVIMVAGRSGTQKSGFALFWVAQMNLPSLYFSADMSAFTASSRLASMATMDTTEMVEAGMAEGGKYRQAYIDALASSNITFSFGSPITWRAVDEELEAYVELWDRYPEVIVFDNLMDFEGAESDYTEQMAVMQGCTELARHTGATVIILHHASDKNWEAKTNPWAPPSRDQVKGGLSEKPELSLSVALDPTSLAYNVACIKQRMGPCDPTAGRYATMICQPEYTRFKKAEKREIVQAAKAQPAEEWSPTKVALSLGS</sequence>
<proteinExistence type="predicted"/>
<keyword evidence="2" id="KW-0067">ATP-binding</keyword>
<keyword evidence="2" id="KW-0547">Nucleotide-binding</keyword>
<dbReference type="SUPFAM" id="SSF52540">
    <property type="entry name" value="P-loop containing nucleoside triphosphate hydrolases"/>
    <property type="match status" value="1"/>
</dbReference>
<dbReference type="Pfam" id="PF13481">
    <property type="entry name" value="AAA_25"/>
    <property type="match status" value="1"/>
</dbReference>
<dbReference type="Proteomes" id="UP000228562">
    <property type="component" value="Segment"/>
</dbReference>
<keyword evidence="3" id="KW-1185">Reference proteome</keyword>
<feature type="region of interest" description="Disordered" evidence="1">
    <location>
        <begin position="275"/>
        <end position="294"/>
    </location>
</feature>
<protein>
    <submittedName>
        <fullName evidence="2">DnaB-like dsDNA helicase</fullName>
    </submittedName>
</protein>
<gene>
    <name evidence="2" type="ORF">SEA_AMETHYST_35</name>
</gene>
<evidence type="ECO:0000256" key="1">
    <source>
        <dbReference type="SAM" id="MobiDB-lite"/>
    </source>
</evidence>
<dbReference type="GO" id="GO:0004386">
    <property type="term" value="F:helicase activity"/>
    <property type="evidence" value="ECO:0007669"/>
    <property type="project" value="UniProtKB-KW"/>
</dbReference>